<name>A0A4Z1PBC9_9PEZI</name>
<dbReference type="EMBL" id="SNSC02000008">
    <property type="protein sequence ID" value="TID22336.1"/>
    <property type="molecule type" value="Genomic_DNA"/>
</dbReference>
<protein>
    <submittedName>
        <fullName evidence="3">Uncharacterized protein</fullName>
    </submittedName>
</protein>
<organism evidence="3 4">
    <name type="scientific">Venturia nashicola</name>
    <dbReference type="NCBI Taxonomy" id="86259"/>
    <lineage>
        <taxon>Eukaryota</taxon>
        <taxon>Fungi</taxon>
        <taxon>Dikarya</taxon>
        <taxon>Ascomycota</taxon>
        <taxon>Pezizomycotina</taxon>
        <taxon>Dothideomycetes</taxon>
        <taxon>Pleosporomycetidae</taxon>
        <taxon>Venturiales</taxon>
        <taxon>Venturiaceae</taxon>
        <taxon>Venturia</taxon>
    </lineage>
</organism>
<feature type="compositionally biased region" description="Pro residues" evidence="1">
    <location>
        <begin position="138"/>
        <end position="148"/>
    </location>
</feature>
<keyword evidence="2" id="KW-0472">Membrane</keyword>
<accession>A0A4Z1PBC9</accession>
<dbReference type="AlphaFoldDB" id="A0A4Z1PBC9"/>
<comment type="caution">
    <text evidence="3">The sequence shown here is derived from an EMBL/GenBank/DDBJ whole genome shotgun (WGS) entry which is preliminary data.</text>
</comment>
<dbReference type="InterPro" id="IPR020999">
    <property type="entry name" value="Chitin_synth_reg_RCR"/>
</dbReference>
<keyword evidence="2" id="KW-1133">Transmembrane helix</keyword>
<dbReference type="Proteomes" id="UP000298493">
    <property type="component" value="Unassembled WGS sequence"/>
</dbReference>
<dbReference type="GO" id="GO:0016192">
    <property type="term" value="P:vesicle-mediated transport"/>
    <property type="evidence" value="ECO:0007669"/>
    <property type="project" value="TreeGrafter"/>
</dbReference>
<proteinExistence type="predicted"/>
<evidence type="ECO:0000313" key="3">
    <source>
        <dbReference type="EMBL" id="TID22336.1"/>
    </source>
</evidence>
<keyword evidence="2" id="KW-0812">Transmembrane</keyword>
<evidence type="ECO:0000313" key="4">
    <source>
        <dbReference type="Proteomes" id="UP000298493"/>
    </source>
</evidence>
<evidence type="ECO:0000256" key="1">
    <source>
        <dbReference type="SAM" id="MobiDB-lite"/>
    </source>
</evidence>
<dbReference type="PANTHER" id="PTHR28187:SF1">
    <property type="entry name" value="PROTEIN RCR1-RELATED"/>
    <property type="match status" value="1"/>
</dbReference>
<gene>
    <name evidence="3" type="ORF">E6O75_ATG11130</name>
</gene>
<sequence>MVVINLLAKRYYCDNYHCYFNSWDSWIRWTVLAIAVAFFFILFFTCSCRNARRRRRAGQQPLYGTGWTAPAPRYESHQTNAPYYNNNTTATYPPAPPQYSQDVPTGHSGYYGQQSGIELQPPPQAYTVGREGDVYEPPVGPPPAKSLK</sequence>
<dbReference type="PANTHER" id="PTHR28187">
    <property type="entry name" value="PROTEIN RCR1-RELATED"/>
    <property type="match status" value="1"/>
</dbReference>
<dbReference type="OrthoDB" id="3556830at2759"/>
<feature type="region of interest" description="Disordered" evidence="1">
    <location>
        <begin position="85"/>
        <end position="148"/>
    </location>
</feature>
<reference evidence="3 4" key="1">
    <citation type="submission" date="2019-04" db="EMBL/GenBank/DDBJ databases">
        <title>High contiguity whole genome sequence and gene annotation resource for two Venturia nashicola isolates.</title>
        <authorList>
            <person name="Prokchorchik M."/>
            <person name="Won K."/>
            <person name="Lee Y."/>
            <person name="Choi E.D."/>
            <person name="Segonzac C."/>
            <person name="Sohn K.H."/>
        </authorList>
    </citation>
    <scope>NUCLEOTIDE SEQUENCE [LARGE SCALE GENOMIC DNA]</scope>
    <source>
        <strain evidence="3 4">PRI2</strain>
    </source>
</reference>
<dbReference type="Pfam" id="PF12273">
    <property type="entry name" value="RCR"/>
    <property type="match status" value="1"/>
</dbReference>
<feature type="transmembrane region" description="Helical" evidence="2">
    <location>
        <begin position="26"/>
        <end position="46"/>
    </location>
</feature>
<keyword evidence="4" id="KW-1185">Reference proteome</keyword>
<evidence type="ECO:0000256" key="2">
    <source>
        <dbReference type="SAM" id="Phobius"/>
    </source>
</evidence>